<evidence type="ECO:0000313" key="3">
    <source>
        <dbReference type="WBParaSite" id="SRAE_X000107200.1"/>
    </source>
</evidence>
<protein>
    <submittedName>
        <fullName evidence="1 3">Uncharacterized protein</fullName>
    </submittedName>
</protein>
<accession>A0A090MMS2</accession>
<organism evidence="1">
    <name type="scientific">Strongyloides ratti</name>
    <name type="common">Parasitic roundworm</name>
    <dbReference type="NCBI Taxonomy" id="34506"/>
    <lineage>
        <taxon>Eukaryota</taxon>
        <taxon>Metazoa</taxon>
        <taxon>Ecdysozoa</taxon>
        <taxon>Nematoda</taxon>
        <taxon>Chromadorea</taxon>
        <taxon>Rhabditida</taxon>
        <taxon>Tylenchina</taxon>
        <taxon>Panagrolaimomorpha</taxon>
        <taxon>Strongyloidoidea</taxon>
        <taxon>Strongyloididae</taxon>
        <taxon>Strongyloides</taxon>
    </lineage>
</organism>
<keyword evidence="2" id="KW-1185">Reference proteome</keyword>
<reference evidence="1" key="2">
    <citation type="submission" date="2014-09" db="EMBL/GenBank/DDBJ databases">
        <authorList>
            <person name="Aslett A.Martin."/>
        </authorList>
    </citation>
    <scope>NUCLEOTIDE SEQUENCE</scope>
    <source>
        <strain evidence="1">ED321 Heterogonic</strain>
    </source>
</reference>
<dbReference type="RefSeq" id="XP_024498532.1">
    <property type="nucleotide sequence ID" value="XM_024651918.1"/>
</dbReference>
<dbReference type="GeneID" id="36384129"/>
<dbReference type="AlphaFoldDB" id="A0A090MMS2"/>
<evidence type="ECO:0000313" key="4">
    <source>
        <dbReference type="WormBase" id="SRAE_X000107200"/>
    </source>
</evidence>
<reference evidence="2" key="1">
    <citation type="submission" date="2014-09" db="EMBL/GenBank/DDBJ databases">
        <authorList>
            <person name="Martin A.A."/>
        </authorList>
    </citation>
    <scope>NUCLEOTIDE SEQUENCE</scope>
    <source>
        <strain evidence="2">ED321</strain>
    </source>
</reference>
<proteinExistence type="predicted"/>
<reference evidence="3" key="3">
    <citation type="submission" date="2020-12" db="UniProtKB">
        <authorList>
            <consortium name="WormBaseParasite"/>
        </authorList>
    </citation>
    <scope>IDENTIFICATION</scope>
</reference>
<dbReference type="WormBase" id="SRAE_X000107200">
    <property type="protein sequence ID" value="SRP10756"/>
    <property type="gene ID" value="WBGene00266635"/>
</dbReference>
<evidence type="ECO:0000313" key="1">
    <source>
        <dbReference type="EMBL" id="CEF59321.1"/>
    </source>
</evidence>
<dbReference type="CTD" id="36384129"/>
<dbReference type="WBParaSite" id="SRAE_X000107200.1">
    <property type="protein sequence ID" value="SRAE_X000107200.1"/>
    <property type="gene ID" value="WBGene00266635"/>
</dbReference>
<dbReference type="EMBL" id="LN609396">
    <property type="protein sequence ID" value="CEF59321.1"/>
    <property type="molecule type" value="Genomic_DNA"/>
</dbReference>
<name>A0A090MMS2_STRRB</name>
<evidence type="ECO:0000313" key="2">
    <source>
        <dbReference type="Proteomes" id="UP000035682"/>
    </source>
</evidence>
<sequence length="500" mass="59404">MSDNQSDYISELKYIAVNPNTISRIKKRILTFSELQNGALDRKKNNNNICIDKTNNIFKHNFDKNKRNRKEEFFICSKFRQLQIILDYQKCNIHKTPIGTYTRLFGGSNLLIGFYDNKQSNETLDEHVNMILNDKTFKQIIEKFRLPEYYLKRIVGGSFKNICSRELCLSTSTFDRILKISKTKSKRKHFYIEKYLARAIKHFLGHYFVKFDKIGFLKSIEGHLKKILTSDLTFPIRFLIITLLLLIITSLEENESYLITDPDLIIILTRHIFERPRLHFIKFGIKKKYKTDDDCDFRRMVNLFVDKYCDKFTNQGVALNDYHIPQLLDFFSFTINKILYHLELHKKFQQIDDNINKYKAINYASVFHCLFPKFLWVFNAYKSQYISNELKLDFKQITGRTINILFDKIKKTKFVCYDMPDYIKAAFIYTSEIILLIGENLFLKCGNTDYNEIIIKWSEIIFHIDKSTNGINQIEVGNIIAKRSYILKRYDLLINEFANK</sequence>
<gene>
    <name evidence="1 3 4" type="ORF">SRAE_X000107200</name>
</gene>
<dbReference type="Proteomes" id="UP000035682">
    <property type="component" value="Unplaced"/>
</dbReference>